<comment type="similarity">
    <text evidence="1 7">Belongs to the aminoglycoside phosphotransferase family.</text>
</comment>
<evidence type="ECO:0000256" key="1">
    <source>
        <dbReference type="ARBA" id="ARBA00006219"/>
    </source>
</evidence>
<name>A0A256LIJ9_9LACO</name>
<dbReference type="EMBL" id="NGNV01000009">
    <property type="protein sequence ID" value="OYR88599.1"/>
    <property type="molecule type" value="Genomic_DNA"/>
</dbReference>
<feature type="domain" description="Aminoglycoside phosphotransferase" evidence="10">
    <location>
        <begin position="35"/>
        <end position="244"/>
    </location>
</feature>
<evidence type="ECO:0000256" key="4">
    <source>
        <dbReference type="ARBA" id="ARBA00022777"/>
    </source>
</evidence>
<dbReference type="CDD" id="cd05150">
    <property type="entry name" value="APH"/>
    <property type="match status" value="1"/>
</dbReference>
<feature type="binding site" evidence="9">
    <location>
        <position position="191"/>
    </location>
    <ligand>
        <name>Mg(2+)</name>
        <dbReference type="ChEBI" id="CHEBI:18420"/>
    </ligand>
</feature>
<organism evidence="12 13">
    <name type="scientific">Lactobacillus taiwanensis</name>
    <dbReference type="NCBI Taxonomy" id="508451"/>
    <lineage>
        <taxon>Bacteria</taxon>
        <taxon>Bacillati</taxon>
        <taxon>Bacillota</taxon>
        <taxon>Bacilli</taxon>
        <taxon>Lactobacillales</taxon>
        <taxon>Lactobacillaceae</taxon>
        <taxon>Lactobacillus</taxon>
    </lineage>
</organism>
<keyword evidence="3 7" id="KW-0547">Nucleotide-binding</keyword>
<dbReference type="InterPro" id="IPR024165">
    <property type="entry name" value="Kan/Strep_kinase"/>
</dbReference>
<proteinExistence type="inferred from homology"/>
<gene>
    <name evidence="11" type="ORF">CBF53_02640</name>
    <name evidence="12" type="ORF">CBF70_05135</name>
</gene>
<evidence type="ECO:0000313" key="13">
    <source>
        <dbReference type="Proteomes" id="UP000215828"/>
    </source>
</evidence>
<dbReference type="InterPro" id="IPR011009">
    <property type="entry name" value="Kinase-like_dom_sf"/>
</dbReference>
<keyword evidence="9" id="KW-0479">Metal-binding</keyword>
<keyword evidence="4 7" id="KW-0418">Kinase</keyword>
<reference evidence="13 14" key="3">
    <citation type="submission" date="2017-09" db="EMBL/GenBank/DDBJ databases">
        <title>Tripartite evolution among Lactobacillus johnsonii, Lactobacillus taiwanensis, Lactobacillus reuteri and their rodent host.</title>
        <authorList>
            <person name="Wang T."/>
            <person name="Knowles S."/>
            <person name="Cheng C."/>
        </authorList>
    </citation>
    <scope>NUCLEOTIDE SEQUENCE [LARGE SCALE GENOMIC DNA]</scope>
    <source>
        <strain evidence="12 13">609q</strain>
        <strain evidence="11 14">609u</strain>
    </source>
</reference>
<dbReference type="SUPFAM" id="SSF56112">
    <property type="entry name" value="Protein kinase-like (PK-like)"/>
    <property type="match status" value="1"/>
</dbReference>
<dbReference type="GO" id="GO:0016773">
    <property type="term" value="F:phosphotransferase activity, alcohol group as acceptor"/>
    <property type="evidence" value="ECO:0007669"/>
    <property type="project" value="InterPro"/>
</dbReference>
<accession>A0A256LIJ9</accession>
<comment type="caution">
    <text evidence="12">The sequence shown here is derived from an EMBL/GenBank/DDBJ whole genome shotgun (WGS) entry which is preliminary data.</text>
</comment>
<dbReference type="RefSeq" id="WP_094495795.1">
    <property type="nucleotide sequence ID" value="NZ_NGNV01000009.1"/>
</dbReference>
<dbReference type="EMBL" id="NGNX01000011">
    <property type="protein sequence ID" value="OYR92407.1"/>
    <property type="molecule type" value="Genomic_DNA"/>
</dbReference>
<dbReference type="Pfam" id="PF01636">
    <property type="entry name" value="APH"/>
    <property type="match status" value="1"/>
</dbReference>
<protein>
    <submittedName>
        <fullName evidence="12">Aminoglycoside phosphotransferase APH(3')</fullName>
    </submittedName>
</protein>
<evidence type="ECO:0000313" key="11">
    <source>
        <dbReference type="EMBL" id="OYR88599.1"/>
    </source>
</evidence>
<evidence type="ECO:0000256" key="8">
    <source>
        <dbReference type="PIRSR" id="PIRSR000706-1"/>
    </source>
</evidence>
<evidence type="ECO:0000313" key="12">
    <source>
        <dbReference type="EMBL" id="OYR92407.1"/>
    </source>
</evidence>
<keyword evidence="14" id="KW-1185">Reference proteome</keyword>
<reference evidence="11 14" key="2">
    <citation type="submission" date="2017-05" db="EMBL/GenBank/DDBJ databases">
        <authorList>
            <person name="Lin X.B."/>
            <person name="Stothard P."/>
            <person name="Tasseva G."/>
            <person name="Walter J."/>
        </authorList>
    </citation>
    <scope>NUCLEOTIDE SEQUENCE [LARGE SCALE GENOMIC DNA]</scope>
    <source>
        <strain evidence="11 14">609u</strain>
    </source>
</reference>
<reference evidence="12 13" key="1">
    <citation type="submission" date="2017-04" db="EMBL/GenBank/DDBJ databases">
        <authorList>
            <person name="Afonso C.L."/>
            <person name="Miller P.J."/>
            <person name="Scott M.A."/>
            <person name="Spackman E."/>
            <person name="Goraichik I."/>
            <person name="Dimitrov K.M."/>
            <person name="Suarez D.L."/>
            <person name="Swayne D.E."/>
        </authorList>
    </citation>
    <scope>NUCLEOTIDE SEQUENCE [LARGE SCALE GENOMIC DNA]</scope>
    <source>
        <strain evidence="12 13">609q</strain>
    </source>
</reference>
<evidence type="ECO:0000259" key="10">
    <source>
        <dbReference type="Pfam" id="PF01636"/>
    </source>
</evidence>
<evidence type="ECO:0000256" key="5">
    <source>
        <dbReference type="ARBA" id="ARBA00022840"/>
    </source>
</evidence>
<dbReference type="GO" id="GO:0046677">
    <property type="term" value="P:response to antibiotic"/>
    <property type="evidence" value="ECO:0007669"/>
    <property type="project" value="UniProtKB-KW"/>
</dbReference>
<dbReference type="InterPro" id="IPR002575">
    <property type="entry name" value="Aminoglycoside_PTrfase"/>
</dbReference>
<evidence type="ECO:0000313" key="14">
    <source>
        <dbReference type="Proteomes" id="UP000216316"/>
    </source>
</evidence>
<dbReference type="GO" id="GO:0046872">
    <property type="term" value="F:metal ion binding"/>
    <property type="evidence" value="ECO:0007669"/>
    <property type="project" value="UniProtKB-KW"/>
</dbReference>
<dbReference type="GO" id="GO:0005524">
    <property type="term" value="F:ATP binding"/>
    <property type="evidence" value="ECO:0007669"/>
    <property type="project" value="UniProtKB-KW"/>
</dbReference>
<dbReference type="GO" id="GO:0016301">
    <property type="term" value="F:kinase activity"/>
    <property type="evidence" value="ECO:0007669"/>
    <property type="project" value="UniProtKB-KW"/>
</dbReference>
<keyword evidence="9" id="KW-0460">Magnesium</keyword>
<dbReference type="PIRSF" id="PIRSF000706">
    <property type="entry name" value="Kanamycin_kin"/>
    <property type="match status" value="1"/>
</dbReference>
<keyword evidence="5 7" id="KW-0067">ATP-binding</keyword>
<dbReference type="Proteomes" id="UP000216316">
    <property type="component" value="Unassembled WGS sequence"/>
</dbReference>
<evidence type="ECO:0000256" key="2">
    <source>
        <dbReference type="ARBA" id="ARBA00022679"/>
    </source>
</evidence>
<dbReference type="Gene3D" id="3.90.1200.10">
    <property type="match status" value="1"/>
</dbReference>
<evidence type="ECO:0000256" key="9">
    <source>
        <dbReference type="PIRSR" id="PIRSR000706-2"/>
    </source>
</evidence>
<evidence type="ECO:0000256" key="7">
    <source>
        <dbReference type="PIRNR" id="PIRNR000706"/>
    </source>
</evidence>
<keyword evidence="2 7" id="KW-0808">Transferase</keyword>
<evidence type="ECO:0000256" key="3">
    <source>
        <dbReference type="ARBA" id="ARBA00022741"/>
    </source>
</evidence>
<keyword evidence="6 7" id="KW-0046">Antibiotic resistance</keyword>
<feature type="active site" description="Proton acceptor" evidence="8">
    <location>
        <position position="186"/>
    </location>
</feature>
<evidence type="ECO:0000256" key="6">
    <source>
        <dbReference type="ARBA" id="ARBA00023251"/>
    </source>
</evidence>
<feature type="binding site" evidence="9">
    <location>
        <position position="204"/>
    </location>
    <ligand>
        <name>Mg(2+)</name>
        <dbReference type="ChEBI" id="CHEBI:18420"/>
    </ligand>
</feature>
<dbReference type="Proteomes" id="UP000215828">
    <property type="component" value="Unassembled WGS sequence"/>
</dbReference>
<sequence length="261" mass="29699">MKKTLIKKISNQVPQELQHFIADADIYDSSSSPEARVYFIDKDGGYYLKCAKTGMLEKEAKMTQYFYSKNLGAEVLNYSSNNHDWLLTKAVVGHDCIDSEYLANPKRLCDTIATELRKLHEIDYSDCLIMDRTTEYLANAENNYRTGNYDKSSFPDSFGYRSAEEAHEVLISGKNALQSKVLLHGDYCLPNIILDNWKFSGFIDLDCAGVGDHHIDLFWGVWTLGFNLKTSKYCDRFLDAYGRDKVNEELLKVVAAAEVFG</sequence>
<dbReference type="AlphaFoldDB" id="A0A256LIJ9"/>